<evidence type="ECO:0000256" key="1">
    <source>
        <dbReference type="ARBA" id="ARBA00008361"/>
    </source>
</evidence>
<dbReference type="InterPro" id="IPR013216">
    <property type="entry name" value="Methyltransf_11"/>
</dbReference>
<organism evidence="7 8">
    <name type="scientific">Liquidambar formosana</name>
    <name type="common">Formosan gum</name>
    <dbReference type="NCBI Taxonomy" id="63359"/>
    <lineage>
        <taxon>Eukaryota</taxon>
        <taxon>Viridiplantae</taxon>
        <taxon>Streptophyta</taxon>
        <taxon>Embryophyta</taxon>
        <taxon>Tracheophyta</taxon>
        <taxon>Spermatophyta</taxon>
        <taxon>Magnoliopsida</taxon>
        <taxon>eudicotyledons</taxon>
        <taxon>Gunneridae</taxon>
        <taxon>Pentapetalae</taxon>
        <taxon>Saxifragales</taxon>
        <taxon>Altingiaceae</taxon>
        <taxon>Liquidambar</taxon>
    </lineage>
</organism>
<gene>
    <name evidence="7" type="ORF">L1049_017610</name>
</gene>
<keyword evidence="2" id="KW-0489">Methyltransferase</keyword>
<dbReference type="InterPro" id="IPR029063">
    <property type="entry name" value="SAM-dependent_MTases_sf"/>
</dbReference>
<feature type="region of interest" description="Disordered" evidence="5">
    <location>
        <begin position="56"/>
        <end position="84"/>
    </location>
</feature>
<evidence type="ECO:0000259" key="6">
    <source>
        <dbReference type="Pfam" id="PF08241"/>
    </source>
</evidence>
<comment type="caution">
    <text evidence="7">The sequence shown here is derived from an EMBL/GenBank/DDBJ whole genome shotgun (WGS) entry which is preliminary data.</text>
</comment>
<dbReference type="InterPro" id="IPR051419">
    <property type="entry name" value="Lys/N-term_MeTrsfase_sf"/>
</dbReference>
<accession>A0AAP0S254</accession>
<evidence type="ECO:0000256" key="2">
    <source>
        <dbReference type="ARBA" id="ARBA00022603"/>
    </source>
</evidence>
<dbReference type="Pfam" id="PF08241">
    <property type="entry name" value="Methyltransf_11"/>
    <property type="match status" value="1"/>
</dbReference>
<proteinExistence type="inferred from homology"/>
<dbReference type="GO" id="GO:0008757">
    <property type="term" value="F:S-adenosylmethionine-dependent methyltransferase activity"/>
    <property type="evidence" value="ECO:0007669"/>
    <property type="project" value="InterPro"/>
</dbReference>
<feature type="region of interest" description="Disordered" evidence="5">
    <location>
        <begin position="637"/>
        <end position="661"/>
    </location>
</feature>
<evidence type="ECO:0000313" key="8">
    <source>
        <dbReference type="Proteomes" id="UP001415857"/>
    </source>
</evidence>
<evidence type="ECO:0000313" key="7">
    <source>
        <dbReference type="EMBL" id="KAK9289137.1"/>
    </source>
</evidence>
<dbReference type="Proteomes" id="UP001415857">
    <property type="component" value="Unassembled WGS sequence"/>
</dbReference>
<dbReference type="Gene3D" id="3.40.50.150">
    <property type="entry name" value="Vaccinia Virus protein VP39"/>
    <property type="match status" value="2"/>
</dbReference>
<keyword evidence="8" id="KW-1185">Reference proteome</keyword>
<comment type="similarity">
    <text evidence="1">Belongs to the methyltransferase superfamily.</text>
</comment>
<feature type="compositionally biased region" description="Low complexity" evidence="5">
    <location>
        <begin position="56"/>
        <end position="68"/>
    </location>
</feature>
<dbReference type="FunFam" id="3.40.50.150:FF:000211">
    <property type="entry name" value="Methyltransferase-like protein 13"/>
    <property type="match status" value="1"/>
</dbReference>
<protein>
    <recommendedName>
        <fullName evidence="6">Methyltransferase type 11 domain-containing protein</fullName>
    </recommendedName>
</protein>
<dbReference type="EMBL" id="JBBPBK010000003">
    <property type="protein sequence ID" value="KAK9289137.1"/>
    <property type="molecule type" value="Genomic_DNA"/>
</dbReference>
<feature type="domain" description="Methyltransferase type 11" evidence="6">
    <location>
        <begin position="89"/>
        <end position="190"/>
    </location>
</feature>
<evidence type="ECO:0000256" key="3">
    <source>
        <dbReference type="ARBA" id="ARBA00022679"/>
    </source>
</evidence>
<dbReference type="AlphaFoldDB" id="A0AAP0S254"/>
<dbReference type="PANTHER" id="PTHR12176">
    <property type="entry name" value="SAM-DEPENDENT METHYLTRANSFERASE SUPERFAMILY PROTEIN"/>
    <property type="match status" value="1"/>
</dbReference>
<dbReference type="CDD" id="cd02440">
    <property type="entry name" value="AdoMet_MTases"/>
    <property type="match status" value="1"/>
</dbReference>
<sequence length="793" mass="87704">MGKKNQSEELLNTLGDFTSKENWDKFFSIRGSDDSFEWYAEWPQLRDPLLSHLSSTSTSTIPSSSSSSNDTPNDFTGASPPASPQILVPGCGNSRLSEHLYDAGFRSITNIDFSKVVISDMLRRNIRARPDMRWRVMDMTSMQFMDESFDAVLDKGGLDALMEPELGPKLGSQYLAEVKRVLKSGGKFICLTLAESHVLGLLFSKFRFGWKTSLYAIPQKPVNKPSLQTFMVVTEKESSTALHQIISSFNHSSLDCNGNQVCGLNEALANENRIRSEYSNGSDILYSLEDLQLGAKGDLTELIQGRRVQLTLGKQGGSCFSYRAILLDAREQSSPFLYHCGVFLVPKTRAHEWLFSSEEGQWLVVESSKAARLIMVLLDSSHATASMDDIQKDLSPLVKQLAPGKDDNAAQIPFMTAGDGIKHRKTVQQVTSTLTGPIIVEDVVYENVDDDISCLMPSKDLIFRRLTFQRTEGLVQSEALLTREGSSQRIVGETERKKSGSSSKSKRRGIHRRNEESSDNLKVYHNYLASSYHTGIISGFILISSSLEKAASAGRTVKAVVIGLGAGLLPMFLHGCMPFLLIEVVELDPMILNLARDYFGFSEDRHLKVHIANGIQFVQEAANSAEGDGVPVIHGNGDALSKAKPPSPNRSFPESHDDGIGSPKVDILIIDVDSSDSSSGLSCPAADFVEESFLMTVKDSLSEQGLFVINLVSRSPAIKDMVVSRMKAVYSHLFCLQLEEDVNEVLFALHMEDCIKEDRYSEASVQLQKLLKLKHPEMSQKILDATKKIRCLK</sequence>
<reference evidence="7 8" key="1">
    <citation type="journal article" date="2024" name="Plant J.">
        <title>Genome sequences and population genomics reveal climatic adaptation and genomic divergence between two closely related sweetgum species.</title>
        <authorList>
            <person name="Xu W.Q."/>
            <person name="Ren C.Q."/>
            <person name="Zhang X.Y."/>
            <person name="Comes H.P."/>
            <person name="Liu X.H."/>
            <person name="Li Y.G."/>
            <person name="Kettle C.J."/>
            <person name="Jalonen R."/>
            <person name="Gaisberger H."/>
            <person name="Ma Y.Z."/>
            <person name="Qiu Y.X."/>
        </authorList>
    </citation>
    <scope>NUCLEOTIDE SEQUENCE [LARGE SCALE GENOMIC DNA]</scope>
    <source>
        <strain evidence="7">Hangzhou</strain>
    </source>
</reference>
<dbReference type="SUPFAM" id="SSF53335">
    <property type="entry name" value="S-adenosyl-L-methionine-dependent methyltransferases"/>
    <property type="match status" value="2"/>
</dbReference>
<feature type="region of interest" description="Disordered" evidence="5">
    <location>
        <begin position="486"/>
        <end position="514"/>
    </location>
</feature>
<keyword evidence="3" id="KW-0808">Transferase</keyword>
<name>A0AAP0S254_LIQFO</name>
<dbReference type="GO" id="GO:0032259">
    <property type="term" value="P:methylation"/>
    <property type="evidence" value="ECO:0007669"/>
    <property type="project" value="UniProtKB-KW"/>
</dbReference>
<dbReference type="FunFam" id="3.40.50.150:FF:000256">
    <property type="entry name" value="S-adenosyl-L-methionine-dependent methyltransferase superfamily protein"/>
    <property type="match status" value="1"/>
</dbReference>
<evidence type="ECO:0000256" key="5">
    <source>
        <dbReference type="SAM" id="MobiDB-lite"/>
    </source>
</evidence>
<dbReference type="PANTHER" id="PTHR12176:SF78">
    <property type="entry name" value="EEF1A LYSINE AND N-TERMINAL METHYLTRANSFERASE"/>
    <property type="match status" value="1"/>
</dbReference>
<keyword evidence="4" id="KW-0511">Multifunctional enzyme</keyword>
<evidence type="ECO:0000256" key="4">
    <source>
        <dbReference type="ARBA" id="ARBA00023268"/>
    </source>
</evidence>